<evidence type="ECO:0000313" key="2">
    <source>
        <dbReference type="Proteomes" id="UP001499882"/>
    </source>
</evidence>
<accession>A0ABP8YBU4</accession>
<organism evidence="1 2">
    <name type="scientific">Nocardioides endophyticus</name>
    <dbReference type="NCBI Taxonomy" id="1353775"/>
    <lineage>
        <taxon>Bacteria</taxon>
        <taxon>Bacillati</taxon>
        <taxon>Actinomycetota</taxon>
        <taxon>Actinomycetes</taxon>
        <taxon>Propionibacteriales</taxon>
        <taxon>Nocardioidaceae</taxon>
        <taxon>Nocardioides</taxon>
    </lineage>
</organism>
<evidence type="ECO:0000313" key="1">
    <source>
        <dbReference type="EMBL" id="GAA4724654.1"/>
    </source>
</evidence>
<gene>
    <name evidence="1" type="ORF">GCM10023350_03830</name>
</gene>
<reference evidence="2" key="1">
    <citation type="journal article" date="2019" name="Int. J. Syst. Evol. Microbiol.">
        <title>The Global Catalogue of Microorganisms (GCM) 10K type strain sequencing project: providing services to taxonomists for standard genome sequencing and annotation.</title>
        <authorList>
            <consortium name="The Broad Institute Genomics Platform"/>
            <consortium name="The Broad Institute Genome Sequencing Center for Infectious Disease"/>
            <person name="Wu L."/>
            <person name="Ma J."/>
        </authorList>
    </citation>
    <scope>NUCLEOTIDE SEQUENCE [LARGE SCALE GENOMIC DNA]</scope>
    <source>
        <strain evidence="2">JCM 18532</strain>
    </source>
</reference>
<comment type="caution">
    <text evidence="1">The sequence shown here is derived from an EMBL/GenBank/DDBJ whole genome shotgun (WGS) entry which is preliminary data.</text>
</comment>
<sequence>MEDFLAAAEFLKRCNRNLGASDDRHHGFVRIRPKKLLKIENDSSQINRARTACTTSSIVESTPISSAIVRRRRLMVRSETP</sequence>
<proteinExistence type="predicted"/>
<dbReference type="Proteomes" id="UP001499882">
    <property type="component" value="Unassembled WGS sequence"/>
</dbReference>
<keyword evidence="2" id="KW-1185">Reference proteome</keyword>
<dbReference type="EMBL" id="BAABKN010000004">
    <property type="protein sequence ID" value="GAA4724654.1"/>
    <property type="molecule type" value="Genomic_DNA"/>
</dbReference>
<name>A0ABP8YBU4_9ACTN</name>
<protein>
    <submittedName>
        <fullName evidence="1">Uncharacterized protein</fullName>
    </submittedName>
</protein>